<feature type="compositionally biased region" description="Basic and acidic residues" evidence="11">
    <location>
        <begin position="1"/>
        <end position="26"/>
    </location>
</feature>
<gene>
    <name evidence="14" type="primary">Esyt2b</name>
    <name evidence="14" type="ORF">GTO96_0018287</name>
</gene>
<keyword evidence="9" id="KW-0446">Lipid-binding</keyword>
<keyword evidence="15" id="KW-1185">Reference proteome</keyword>
<dbReference type="PANTHER" id="PTHR45761:SF2">
    <property type="entry name" value="EXTENDED SYNAPTOTAGMIN-2"/>
    <property type="match status" value="1"/>
</dbReference>
<feature type="non-terminal residue" evidence="14">
    <location>
        <position position="286"/>
    </location>
</feature>
<evidence type="ECO:0000313" key="14">
    <source>
        <dbReference type="EMBL" id="KAG2458377.1"/>
    </source>
</evidence>
<dbReference type="InterPro" id="IPR031468">
    <property type="entry name" value="SMP_LBD"/>
</dbReference>
<name>A0A8X7WXX7_POLSE</name>
<proteinExistence type="predicted"/>
<accession>A0A8X7WXX7</accession>
<dbReference type="InterPro" id="IPR039010">
    <property type="entry name" value="Synaptotagmin_SMP"/>
</dbReference>
<keyword evidence="5" id="KW-0677">Repeat</keyword>
<keyword evidence="8" id="KW-0445">Lipid transport</keyword>
<keyword evidence="4" id="KW-0479">Metal-binding</keyword>
<dbReference type="Proteomes" id="UP000886611">
    <property type="component" value="Unassembled WGS sequence"/>
</dbReference>
<feature type="domain" description="SMP-LTD" evidence="13">
    <location>
        <begin position="122"/>
        <end position="286"/>
    </location>
</feature>
<feature type="region of interest" description="Disordered" evidence="11">
    <location>
        <begin position="1"/>
        <end position="44"/>
    </location>
</feature>
<dbReference type="GO" id="GO:0005789">
    <property type="term" value="C:endoplasmic reticulum membrane"/>
    <property type="evidence" value="ECO:0007669"/>
    <property type="project" value="TreeGrafter"/>
</dbReference>
<dbReference type="EMBL" id="JAATIS010007298">
    <property type="protein sequence ID" value="KAG2458377.1"/>
    <property type="molecule type" value="Genomic_DNA"/>
</dbReference>
<dbReference type="PROSITE" id="PS51847">
    <property type="entry name" value="SMP"/>
    <property type="match status" value="1"/>
</dbReference>
<evidence type="ECO:0000256" key="12">
    <source>
        <dbReference type="SAM" id="Phobius"/>
    </source>
</evidence>
<evidence type="ECO:0000256" key="4">
    <source>
        <dbReference type="ARBA" id="ARBA00022723"/>
    </source>
</evidence>
<evidence type="ECO:0000256" key="6">
    <source>
        <dbReference type="ARBA" id="ARBA00022837"/>
    </source>
</evidence>
<dbReference type="GO" id="GO:0005544">
    <property type="term" value="F:calcium-dependent phospholipid binding"/>
    <property type="evidence" value="ECO:0007669"/>
    <property type="project" value="TreeGrafter"/>
</dbReference>
<evidence type="ECO:0000256" key="11">
    <source>
        <dbReference type="SAM" id="MobiDB-lite"/>
    </source>
</evidence>
<feature type="transmembrane region" description="Helical" evidence="12">
    <location>
        <begin position="65"/>
        <end position="92"/>
    </location>
</feature>
<sequence length="286" mass="32699">MNSDGKPSKQETDSRVNAKDGVDPKGKSISAPHPEEPIASDGEEQPSRAAEVTAALVQFAKTFVIIFPVYALGYFGLSFSWVLIGLVLFFWWRRNRGNKSFRLYRALAFLDQEERSVRQAVCLADLPAWTVRHMWPYICQFIDKLFRETIEPAVKGAHQHLNTFSFTKIDMGNQPLRIDGVKVYTENVDKRQIILDLQISYVANCEIDIEVKRYFCRAGVKSVQLHGTMRVILEPLIGNVPLVGALTISFLRKPDVSKEKVQLARQEEEEEERDERFNFMKASIKS</sequence>
<comment type="caution">
    <text evidence="14">The sequence shown here is derived from an EMBL/GenBank/DDBJ whole genome shotgun (WGS) entry which is preliminary data.</text>
</comment>
<evidence type="ECO:0000256" key="2">
    <source>
        <dbReference type="ARBA" id="ARBA00022448"/>
    </source>
</evidence>
<dbReference type="GO" id="GO:0005509">
    <property type="term" value="F:calcium ion binding"/>
    <property type="evidence" value="ECO:0007669"/>
    <property type="project" value="TreeGrafter"/>
</dbReference>
<organism evidence="14 15">
    <name type="scientific">Polypterus senegalus</name>
    <name type="common">Senegal bichir</name>
    <dbReference type="NCBI Taxonomy" id="55291"/>
    <lineage>
        <taxon>Eukaryota</taxon>
        <taxon>Metazoa</taxon>
        <taxon>Chordata</taxon>
        <taxon>Craniata</taxon>
        <taxon>Vertebrata</taxon>
        <taxon>Euteleostomi</taxon>
        <taxon>Actinopterygii</taxon>
        <taxon>Polypteriformes</taxon>
        <taxon>Polypteridae</taxon>
        <taxon>Polypterus</taxon>
    </lineage>
</organism>
<evidence type="ECO:0000259" key="13">
    <source>
        <dbReference type="PROSITE" id="PS51847"/>
    </source>
</evidence>
<keyword evidence="2" id="KW-0813">Transport</keyword>
<dbReference type="GO" id="GO:0006869">
    <property type="term" value="P:lipid transport"/>
    <property type="evidence" value="ECO:0007669"/>
    <property type="project" value="UniProtKB-KW"/>
</dbReference>
<feature type="non-terminal residue" evidence="14">
    <location>
        <position position="1"/>
    </location>
</feature>
<evidence type="ECO:0000256" key="9">
    <source>
        <dbReference type="ARBA" id="ARBA00023121"/>
    </source>
</evidence>
<evidence type="ECO:0000256" key="5">
    <source>
        <dbReference type="ARBA" id="ARBA00022737"/>
    </source>
</evidence>
<dbReference type="Pfam" id="PF17047">
    <property type="entry name" value="SMP_LBD"/>
    <property type="match status" value="1"/>
</dbReference>
<reference evidence="14 15" key="1">
    <citation type="journal article" date="2021" name="Cell">
        <title>Tracing the genetic footprints of vertebrate landing in non-teleost ray-finned fishes.</title>
        <authorList>
            <person name="Bi X."/>
            <person name="Wang K."/>
            <person name="Yang L."/>
            <person name="Pan H."/>
            <person name="Jiang H."/>
            <person name="Wei Q."/>
            <person name="Fang M."/>
            <person name="Yu H."/>
            <person name="Zhu C."/>
            <person name="Cai Y."/>
            <person name="He Y."/>
            <person name="Gan X."/>
            <person name="Zeng H."/>
            <person name="Yu D."/>
            <person name="Zhu Y."/>
            <person name="Jiang H."/>
            <person name="Qiu Q."/>
            <person name="Yang H."/>
            <person name="Zhang Y.E."/>
            <person name="Wang W."/>
            <person name="Zhu M."/>
            <person name="He S."/>
            <person name="Zhang G."/>
        </authorList>
    </citation>
    <scope>NUCLEOTIDE SEQUENCE [LARGE SCALE GENOMIC DNA]</scope>
    <source>
        <strain evidence="14">Bchr_013</strain>
    </source>
</reference>
<evidence type="ECO:0000313" key="15">
    <source>
        <dbReference type="Proteomes" id="UP000886611"/>
    </source>
</evidence>
<comment type="subcellular location">
    <subcellularLocation>
        <location evidence="1">Membrane</location>
    </subcellularLocation>
</comment>
<protein>
    <submittedName>
        <fullName evidence="14">EST2B protein</fullName>
    </submittedName>
</protein>
<dbReference type="AlphaFoldDB" id="A0A8X7WXX7"/>
<dbReference type="GO" id="GO:0035091">
    <property type="term" value="F:phosphatidylinositol binding"/>
    <property type="evidence" value="ECO:0007669"/>
    <property type="project" value="TreeGrafter"/>
</dbReference>
<dbReference type="PANTHER" id="PTHR45761">
    <property type="entry name" value="EXTENDED SYNAPTOTAGMIN-LIKE PROTEIN 2, ISOFORM C"/>
    <property type="match status" value="1"/>
</dbReference>
<evidence type="ECO:0000256" key="8">
    <source>
        <dbReference type="ARBA" id="ARBA00023055"/>
    </source>
</evidence>
<dbReference type="GO" id="GO:0008429">
    <property type="term" value="F:phosphatidylethanolamine binding"/>
    <property type="evidence" value="ECO:0007669"/>
    <property type="project" value="TreeGrafter"/>
</dbReference>
<dbReference type="InterPro" id="IPR051634">
    <property type="entry name" value="Extended_Synaptotagmin"/>
</dbReference>
<keyword evidence="3 12" id="KW-0812">Transmembrane</keyword>
<keyword evidence="6" id="KW-0106">Calcium</keyword>
<keyword evidence="10 12" id="KW-0472">Membrane</keyword>
<dbReference type="GO" id="GO:0031210">
    <property type="term" value="F:phosphatidylcholine binding"/>
    <property type="evidence" value="ECO:0007669"/>
    <property type="project" value="TreeGrafter"/>
</dbReference>
<evidence type="ECO:0000256" key="10">
    <source>
        <dbReference type="ARBA" id="ARBA00023136"/>
    </source>
</evidence>
<evidence type="ECO:0000256" key="1">
    <source>
        <dbReference type="ARBA" id="ARBA00004370"/>
    </source>
</evidence>
<evidence type="ECO:0000256" key="7">
    <source>
        <dbReference type="ARBA" id="ARBA00022989"/>
    </source>
</evidence>
<keyword evidence="7 12" id="KW-1133">Transmembrane helix</keyword>
<evidence type="ECO:0000256" key="3">
    <source>
        <dbReference type="ARBA" id="ARBA00022692"/>
    </source>
</evidence>